<dbReference type="Proteomes" id="UP000502260">
    <property type="component" value="Chromosome"/>
</dbReference>
<sequence length="81" mass="8971">MAGPVLEEYTMNPSSITAVLGEHLVDASEAAHCLNLPMYLLTHPKERQRLGIPHYRVGKLVRFKLQELEAWMLAQGGASNA</sequence>
<reference evidence="2" key="1">
    <citation type="submission" date="2020-03" db="EMBL/GenBank/DDBJ databases">
        <title>Complete genome sequence of sulfur-oxidizing bacterium skT11.</title>
        <authorList>
            <person name="Kanda M."/>
            <person name="Kojima H."/>
            <person name="Fukui M."/>
        </authorList>
    </citation>
    <scope>NUCLEOTIDE SEQUENCE [LARGE SCALE GENOMIC DNA]</scope>
    <source>
        <strain evidence="2">skT11</strain>
    </source>
</reference>
<dbReference type="EMBL" id="AP022853">
    <property type="protein sequence ID" value="BCB28268.1"/>
    <property type="molecule type" value="Genomic_DNA"/>
</dbReference>
<accession>A0A6F8VEX5</accession>
<evidence type="ECO:0000313" key="1">
    <source>
        <dbReference type="EMBL" id="BCB28268.1"/>
    </source>
</evidence>
<protein>
    <submittedName>
        <fullName evidence="1">Uncharacterized protein</fullName>
    </submittedName>
</protein>
<name>A0A6F8VEX5_9PROT</name>
<keyword evidence="2" id="KW-1185">Reference proteome</keyword>
<proteinExistence type="predicted"/>
<gene>
    <name evidence="1" type="ORF">SKTS_31540</name>
</gene>
<organism evidence="1 2">
    <name type="scientific">Sulfurimicrobium lacus</name>
    <dbReference type="NCBI Taxonomy" id="2715678"/>
    <lineage>
        <taxon>Bacteria</taxon>
        <taxon>Pseudomonadati</taxon>
        <taxon>Pseudomonadota</taxon>
        <taxon>Betaproteobacteria</taxon>
        <taxon>Nitrosomonadales</taxon>
        <taxon>Sulfuricellaceae</taxon>
        <taxon>Sulfurimicrobium</taxon>
    </lineage>
</organism>
<dbReference type="KEGG" id="slac:SKTS_31540"/>
<dbReference type="AlphaFoldDB" id="A0A6F8VEX5"/>
<evidence type="ECO:0000313" key="2">
    <source>
        <dbReference type="Proteomes" id="UP000502260"/>
    </source>
</evidence>